<reference evidence="3" key="1">
    <citation type="submission" date="2023-03" db="EMBL/GenBank/DDBJ databases">
        <authorList>
            <person name="Steffen K."/>
            <person name="Cardenas P."/>
        </authorList>
    </citation>
    <scope>NUCLEOTIDE SEQUENCE</scope>
</reference>
<evidence type="ECO:0000313" key="3">
    <source>
        <dbReference type="EMBL" id="CAI8041989.1"/>
    </source>
</evidence>
<dbReference type="Proteomes" id="UP001174909">
    <property type="component" value="Unassembled WGS sequence"/>
</dbReference>
<name>A0AA35T648_GEOBA</name>
<dbReference type="EMBL" id="CASHTH010003231">
    <property type="protein sequence ID" value="CAI8041989.1"/>
    <property type="molecule type" value="Genomic_DNA"/>
</dbReference>
<evidence type="ECO:0000256" key="1">
    <source>
        <dbReference type="ARBA" id="ARBA00043985"/>
    </source>
</evidence>
<comment type="caution">
    <text evidence="3">The sequence shown here is derived from an EMBL/GenBank/DDBJ whole genome shotgun (WGS) entry which is preliminary data.</text>
</comment>
<dbReference type="Pfam" id="PF04012">
    <property type="entry name" value="PspA_IM30"/>
    <property type="match status" value="1"/>
</dbReference>
<dbReference type="PANTHER" id="PTHR31088">
    <property type="entry name" value="MEMBRANE-ASSOCIATED PROTEIN VIPP1, CHLOROPLASTIC"/>
    <property type="match status" value="1"/>
</dbReference>
<organism evidence="3 4">
    <name type="scientific">Geodia barretti</name>
    <name type="common">Barrett's horny sponge</name>
    <dbReference type="NCBI Taxonomy" id="519541"/>
    <lineage>
        <taxon>Eukaryota</taxon>
        <taxon>Metazoa</taxon>
        <taxon>Porifera</taxon>
        <taxon>Demospongiae</taxon>
        <taxon>Heteroscleromorpha</taxon>
        <taxon>Tetractinellida</taxon>
        <taxon>Astrophorina</taxon>
        <taxon>Geodiidae</taxon>
        <taxon>Geodia</taxon>
    </lineage>
</organism>
<keyword evidence="4" id="KW-1185">Reference proteome</keyword>
<proteinExistence type="inferred from homology"/>
<dbReference type="InterPro" id="IPR007157">
    <property type="entry name" value="PspA_VIPP1"/>
</dbReference>
<dbReference type="AlphaFoldDB" id="A0AA35T648"/>
<feature type="coiled-coil region" evidence="2">
    <location>
        <begin position="47"/>
        <end position="135"/>
    </location>
</feature>
<accession>A0AA35T648</accession>
<evidence type="ECO:0000256" key="2">
    <source>
        <dbReference type="SAM" id="Coils"/>
    </source>
</evidence>
<keyword evidence="2" id="KW-0175">Coiled coil</keyword>
<protein>
    <submittedName>
        <fullName evidence="3">Protein sll0617</fullName>
    </submittedName>
</protein>
<sequence>MSVFSRISTIFKANVNEALTNAEDPEKVLNQITIEMKEQLIDTKQKVAAAIADEKRLQRQYQETAEQAKGWEEKATTAVQKERDDLAREALARRNEAQQLADEYKIQWDKQRQAVDQLKEHLKALELKIGEADRKKYLLIARQKRAKAQKQIHETMAGMKDSSAFDTFERMEEKVGDMEARADAAAEMADFEKDHLEDEFAALETKGNVEDDLAALKAKLGNGDEAEKSSSVERET</sequence>
<dbReference type="PANTHER" id="PTHR31088:SF6">
    <property type="entry name" value="PHAGE SHOCK PROTEIN A"/>
    <property type="match status" value="1"/>
</dbReference>
<evidence type="ECO:0000313" key="4">
    <source>
        <dbReference type="Proteomes" id="UP001174909"/>
    </source>
</evidence>
<gene>
    <name evidence="3" type="ORF">GBAR_LOCUS23313</name>
</gene>
<comment type="similarity">
    <text evidence="1">Belongs to the PspA/Vipp/IM30 family.</text>
</comment>